<dbReference type="InterPro" id="IPR029001">
    <property type="entry name" value="ITPase-like_fam"/>
</dbReference>
<keyword evidence="5 10" id="KW-0378">Hydrolase</keyword>
<evidence type="ECO:0000256" key="10">
    <source>
        <dbReference type="HAMAP-Rule" id="MF_01405"/>
    </source>
</evidence>
<feature type="active site" description="Proton acceptor" evidence="10">
    <location>
        <position position="66"/>
    </location>
</feature>
<dbReference type="SUPFAM" id="SSF52972">
    <property type="entry name" value="ITPase-like"/>
    <property type="match status" value="1"/>
</dbReference>
<evidence type="ECO:0000256" key="7">
    <source>
        <dbReference type="ARBA" id="ARBA00023080"/>
    </source>
</evidence>
<dbReference type="OrthoDB" id="372108at2157"/>
<keyword evidence="4 10" id="KW-0547">Nucleotide-binding</keyword>
<evidence type="ECO:0000256" key="5">
    <source>
        <dbReference type="ARBA" id="ARBA00022801"/>
    </source>
</evidence>
<feature type="binding site" evidence="10">
    <location>
        <position position="66"/>
    </location>
    <ligand>
        <name>Mg(2+)</name>
        <dbReference type="ChEBI" id="CHEBI:18420"/>
    </ligand>
</feature>
<dbReference type="RefSeq" id="WP_048205774.1">
    <property type="nucleotide sequence ID" value="NZ_CP009518.1"/>
</dbReference>
<feature type="binding site" evidence="10">
    <location>
        <position position="37"/>
    </location>
    <ligand>
        <name>Mg(2+)</name>
        <dbReference type="ChEBI" id="CHEBI:18420"/>
    </ligand>
</feature>
<dbReference type="STRING" id="1434104.MCMEM_1662"/>
<evidence type="ECO:0000256" key="4">
    <source>
        <dbReference type="ARBA" id="ARBA00022741"/>
    </source>
</evidence>
<evidence type="ECO:0000256" key="1">
    <source>
        <dbReference type="ARBA" id="ARBA00008023"/>
    </source>
</evidence>
<dbReference type="GO" id="GO:0046872">
    <property type="term" value="F:metal ion binding"/>
    <property type="evidence" value="ECO:0007669"/>
    <property type="project" value="UniProtKB-KW"/>
</dbReference>
<comment type="similarity">
    <text evidence="1 10 11">Belongs to the HAM1 NTPase family.</text>
</comment>
<dbReference type="GO" id="GO:0036222">
    <property type="term" value="F:XTP diphosphatase activity"/>
    <property type="evidence" value="ECO:0007669"/>
    <property type="project" value="UniProtKB-UniRule"/>
</dbReference>
<proteinExistence type="inferred from homology"/>
<dbReference type="GO" id="GO:0005737">
    <property type="term" value="C:cytoplasm"/>
    <property type="evidence" value="ECO:0007669"/>
    <property type="project" value="TreeGrafter"/>
</dbReference>
<evidence type="ECO:0000313" key="12">
    <source>
        <dbReference type="EMBL" id="AKB85715.1"/>
    </source>
</evidence>
<dbReference type="FunFam" id="3.90.950.10:FF:000001">
    <property type="entry name" value="dITP/XTP pyrophosphatase"/>
    <property type="match status" value="1"/>
</dbReference>
<feature type="binding site" evidence="10">
    <location>
        <begin position="168"/>
        <end position="169"/>
    </location>
    <ligand>
        <name>substrate</name>
    </ligand>
</feature>
<keyword evidence="3 10" id="KW-0479">Metal-binding</keyword>
<comment type="catalytic activity">
    <reaction evidence="8 10">
        <text>dITP + H2O = dIMP + diphosphate + H(+)</text>
        <dbReference type="Rhea" id="RHEA:28342"/>
        <dbReference type="ChEBI" id="CHEBI:15377"/>
        <dbReference type="ChEBI" id="CHEBI:15378"/>
        <dbReference type="ChEBI" id="CHEBI:33019"/>
        <dbReference type="ChEBI" id="CHEBI:61194"/>
        <dbReference type="ChEBI" id="CHEBI:61382"/>
        <dbReference type="EC" id="3.6.1.66"/>
    </reaction>
</comment>
<feature type="binding site" evidence="10">
    <location>
        <begin position="142"/>
        <end position="145"/>
    </location>
    <ligand>
        <name>substrate</name>
    </ligand>
</feature>
<dbReference type="GO" id="GO:0000166">
    <property type="term" value="F:nucleotide binding"/>
    <property type="evidence" value="ECO:0007669"/>
    <property type="project" value="UniProtKB-KW"/>
</dbReference>
<keyword evidence="6 10" id="KW-0460">Magnesium</keyword>
<dbReference type="InterPro" id="IPR020922">
    <property type="entry name" value="dITP/XTP_pyrophosphatase"/>
</dbReference>
<comment type="subunit">
    <text evidence="2 10">Homodimer.</text>
</comment>
<dbReference type="GO" id="GO:0035870">
    <property type="term" value="F:dITP diphosphatase activity"/>
    <property type="evidence" value="ECO:0007669"/>
    <property type="project" value="UniProtKB-UniRule"/>
</dbReference>
<dbReference type="GO" id="GO:0036220">
    <property type="term" value="F:ITP diphosphatase activity"/>
    <property type="evidence" value="ECO:0007669"/>
    <property type="project" value="UniProtKB-UniRule"/>
</dbReference>
<dbReference type="PANTHER" id="PTHR11067">
    <property type="entry name" value="INOSINE TRIPHOSPHATE PYROPHOSPHATASE/HAM1 PROTEIN"/>
    <property type="match status" value="1"/>
</dbReference>
<evidence type="ECO:0000313" key="13">
    <source>
        <dbReference type="Proteomes" id="UP000033048"/>
    </source>
</evidence>
<dbReference type="Pfam" id="PF01725">
    <property type="entry name" value="Ham1p_like"/>
    <property type="match status" value="1"/>
</dbReference>
<dbReference type="Proteomes" id="UP000033048">
    <property type="component" value="Chromosome"/>
</dbReference>
<evidence type="ECO:0000256" key="3">
    <source>
        <dbReference type="ARBA" id="ARBA00022723"/>
    </source>
</evidence>
<feature type="binding site" evidence="10">
    <location>
        <position position="67"/>
    </location>
    <ligand>
        <name>substrate</name>
    </ligand>
</feature>
<dbReference type="KEGG" id="mmet:MCMEM_1662"/>
<dbReference type="GO" id="GO:0009117">
    <property type="term" value="P:nucleotide metabolic process"/>
    <property type="evidence" value="ECO:0007669"/>
    <property type="project" value="UniProtKB-KW"/>
</dbReference>
<comment type="function">
    <text evidence="10">Pyrophosphatase that catalyzes the hydrolysis of nucleoside triphosphates to their monophosphate derivatives, with a high preference for the non-canonical purine nucleotides XTP (xanthosine triphosphate), dITP (deoxyinosine triphosphate) and ITP. Seems to function as a house-cleaning enzyme that removes non-canonical purine nucleotides from the nucleotide pool, thus preventing their incorporation into DNA/RNA and avoiding chromosomal lesions.</text>
</comment>
<protein>
    <recommendedName>
        <fullName evidence="10">dITP/XTP pyrophosphatase</fullName>
        <ecNumber evidence="10">3.6.1.66</ecNumber>
    </recommendedName>
    <alternativeName>
        <fullName evidence="10">Non-canonical purine NTP pyrophosphatase</fullName>
    </alternativeName>
    <alternativeName>
        <fullName evidence="10">Non-standard purine NTP pyrophosphatase</fullName>
    </alternativeName>
    <alternativeName>
        <fullName evidence="10">Nucleoside-triphosphate diphosphatase</fullName>
    </alternativeName>
    <alternativeName>
        <fullName evidence="10">Nucleoside-triphosphate pyrophosphatase</fullName>
        <shortName evidence="10">NTPase</shortName>
    </alternativeName>
</protein>
<comment type="catalytic activity">
    <reaction evidence="9 10">
        <text>XTP + H2O = XMP + diphosphate + H(+)</text>
        <dbReference type="Rhea" id="RHEA:28610"/>
        <dbReference type="ChEBI" id="CHEBI:15377"/>
        <dbReference type="ChEBI" id="CHEBI:15378"/>
        <dbReference type="ChEBI" id="CHEBI:33019"/>
        <dbReference type="ChEBI" id="CHEBI:57464"/>
        <dbReference type="ChEBI" id="CHEBI:61314"/>
        <dbReference type="EC" id="3.6.1.66"/>
    </reaction>
</comment>
<keyword evidence="13" id="KW-1185">Reference proteome</keyword>
<name>A0A0E3X114_METMT</name>
<dbReference type="EC" id="3.6.1.66" evidence="10"/>
<feature type="binding site" evidence="10">
    <location>
        <position position="163"/>
    </location>
    <ligand>
        <name>substrate</name>
    </ligand>
</feature>
<comment type="catalytic activity">
    <reaction evidence="10">
        <text>ITP + H2O = IMP + diphosphate + H(+)</text>
        <dbReference type="Rhea" id="RHEA:29399"/>
        <dbReference type="ChEBI" id="CHEBI:15377"/>
        <dbReference type="ChEBI" id="CHEBI:15378"/>
        <dbReference type="ChEBI" id="CHEBI:33019"/>
        <dbReference type="ChEBI" id="CHEBI:58053"/>
        <dbReference type="ChEBI" id="CHEBI:61402"/>
        <dbReference type="EC" id="3.6.1.66"/>
    </reaction>
</comment>
<reference evidence="12 13" key="1">
    <citation type="submission" date="2014-07" db="EMBL/GenBank/DDBJ databases">
        <title>Methanogenic archaea and the global carbon cycle.</title>
        <authorList>
            <person name="Henriksen J.R."/>
            <person name="Luke J."/>
            <person name="Reinhart S."/>
            <person name="Benedict M.N."/>
            <person name="Youngblut N.D."/>
            <person name="Metcalf M.E."/>
            <person name="Whitaker R.J."/>
            <person name="Metcalf W.W."/>
        </authorList>
    </citation>
    <scope>NUCLEOTIDE SEQUENCE [LARGE SCALE GENOMIC DNA]</scope>
    <source>
        <strain evidence="12 13">MM1</strain>
    </source>
</reference>
<dbReference type="HAMAP" id="MF_01405">
    <property type="entry name" value="Non_canon_purine_NTPase"/>
    <property type="match status" value="1"/>
</dbReference>
<evidence type="ECO:0000256" key="6">
    <source>
        <dbReference type="ARBA" id="ARBA00022842"/>
    </source>
</evidence>
<dbReference type="NCBIfam" id="NF011396">
    <property type="entry name" value="PRK14821.1"/>
    <property type="match status" value="1"/>
</dbReference>
<dbReference type="PATRIC" id="fig|1434104.5.peg.1804"/>
<dbReference type="InterPro" id="IPR002637">
    <property type="entry name" value="RdgB/HAM1"/>
</dbReference>
<evidence type="ECO:0000256" key="9">
    <source>
        <dbReference type="ARBA" id="ARBA00052017"/>
    </source>
</evidence>
<dbReference type="AlphaFoldDB" id="A0A0E3X114"/>
<dbReference type="NCBIfam" id="TIGR00042">
    <property type="entry name" value="RdgB/HAM1 family non-canonical purine NTP pyrophosphatase"/>
    <property type="match status" value="1"/>
</dbReference>
<dbReference type="Gene3D" id="3.90.950.10">
    <property type="match status" value="1"/>
</dbReference>
<dbReference type="GeneID" id="24894225"/>
<dbReference type="PANTHER" id="PTHR11067:SF9">
    <property type="entry name" value="INOSINE TRIPHOSPHATE PYROPHOSPHATASE"/>
    <property type="match status" value="1"/>
</dbReference>
<dbReference type="CDD" id="cd00515">
    <property type="entry name" value="HAM1"/>
    <property type="match status" value="1"/>
</dbReference>
<sequence>MRKMVFVTGNKGKFGEAKEILAAKDIDLIQNADGYPELQEDDLEPIAAYGAKWAAEKLKHPVMVDDSGLFIKTLNGFPGPYSAFVEDNLGNQKVLKLMEGEEDRTAVFKSVIGYCEPGGEPSVFTGTVEGQIAFEERGTGGFGYDPIFEYEGKTFGELGTEIKNTLSHRRRALDKFFEWLD</sequence>
<evidence type="ECO:0000256" key="8">
    <source>
        <dbReference type="ARBA" id="ARBA00051875"/>
    </source>
</evidence>
<gene>
    <name evidence="12" type="ORF">MCMEM_1662</name>
</gene>
<keyword evidence="7 10" id="KW-0546">Nucleotide metabolism</keyword>
<dbReference type="GO" id="GO:0009146">
    <property type="term" value="P:purine nucleoside triphosphate catabolic process"/>
    <property type="evidence" value="ECO:0007669"/>
    <property type="project" value="UniProtKB-UniRule"/>
</dbReference>
<dbReference type="HOGENOM" id="CLU_082080_1_0_2"/>
<organism evidence="12 13">
    <name type="scientific">Methanococcoides methylutens MM1</name>
    <dbReference type="NCBI Taxonomy" id="1434104"/>
    <lineage>
        <taxon>Archaea</taxon>
        <taxon>Methanobacteriati</taxon>
        <taxon>Methanobacteriota</taxon>
        <taxon>Stenosarchaea group</taxon>
        <taxon>Methanomicrobia</taxon>
        <taxon>Methanosarcinales</taxon>
        <taxon>Methanosarcinaceae</taxon>
        <taxon>Methanococcoides</taxon>
    </lineage>
</organism>
<evidence type="ECO:0000256" key="2">
    <source>
        <dbReference type="ARBA" id="ARBA00011738"/>
    </source>
</evidence>
<accession>A0A0E3X114</accession>
<dbReference type="GO" id="GO:0017111">
    <property type="term" value="F:ribonucleoside triphosphate phosphatase activity"/>
    <property type="evidence" value="ECO:0007669"/>
    <property type="project" value="InterPro"/>
</dbReference>
<dbReference type="EMBL" id="CP009518">
    <property type="protein sequence ID" value="AKB85715.1"/>
    <property type="molecule type" value="Genomic_DNA"/>
</dbReference>
<comment type="cofactor">
    <cofactor evidence="10">
        <name>Mg(2+)</name>
        <dbReference type="ChEBI" id="CHEBI:18420"/>
    </cofactor>
    <text evidence="10">Binds 1 Mg(2+) ion per subunit.</text>
</comment>
<evidence type="ECO:0000256" key="11">
    <source>
        <dbReference type="RuleBase" id="RU003781"/>
    </source>
</evidence>
<feature type="binding site" evidence="10">
    <location>
        <begin position="8"/>
        <end position="13"/>
    </location>
    <ligand>
        <name>substrate</name>
    </ligand>
</feature>